<keyword evidence="3 7" id="KW-0812">Transmembrane</keyword>
<evidence type="ECO:0000313" key="9">
    <source>
        <dbReference type="EMBL" id="BDG03813.1"/>
    </source>
</evidence>
<dbReference type="Pfam" id="PF06271">
    <property type="entry name" value="RDD"/>
    <property type="match status" value="1"/>
</dbReference>
<keyword evidence="10" id="KW-1185">Reference proteome</keyword>
<evidence type="ECO:0000256" key="3">
    <source>
        <dbReference type="ARBA" id="ARBA00022692"/>
    </source>
</evidence>
<keyword evidence="4 7" id="KW-1133">Transmembrane helix</keyword>
<sequence length="331" mass="33616">MDGAVFCPACGAPLALRPEPSVRPLDASVSLDRRAAVRTPVATAPLALAETQGDLTQRLDPVPEPPARTRNVAARAPAVVDPSRSHWDLGSALGGAADRTFAPGELPLPADSARTGLLPRPAAGRAPPLDAPGPVATRPEPSGLPRASVAAASEPGGPALAAEASPEPALDLGALPDPEVDAVEVHLRRAPTWRRIAAWAIDCAPFVALLVFALRALQAGDGVGSTWGRLGAVAADAGVTLPVAVGTVILLLVYQTLCHALAGATLGKWIAGLRVVGPDGARPSLGRSTGRAILSVVSVAVLGLGLLLALFTVSGRALHDLLARTWVVEAP</sequence>
<organism evidence="9 10">
    <name type="scientific">Anaeromyxobacter oryzae</name>
    <dbReference type="NCBI Taxonomy" id="2918170"/>
    <lineage>
        <taxon>Bacteria</taxon>
        <taxon>Pseudomonadati</taxon>
        <taxon>Myxococcota</taxon>
        <taxon>Myxococcia</taxon>
        <taxon>Myxococcales</taxon>
        <taxon>Cystobacterineae</taxon>
        <taxon>Anaeromyxobacteraceae</taxon>
        <taxon>Anaeromyxobacter</taxon>
    </lineage>
</organism>
<evidence type="ECO:0000256" key="2">
    <source>
        <dbReference type="ARBA" id="ARBA00022475"/>
    </source>
</evidence>
<feature type="transmembrane region" description="Helical" evidence="7">
    <location>
        <begin position="196"/>
        <end position="218"/>
    </location>
</feature>
<dbReference type="Proteomes" id="UP001162891">
    <property type="component" value="Chromosome"/>
</dbReference>
<proteinExistence type="predicted"/>
<feature type="region of interest" description="Disordered" evidence="6">
    <location>
        <begin position="103"/>
        <end position="165"/>
    </location>
</feature>
<evidence type="ECO:0000256" key="7">
    <source>
        <dbReference type="SAM" id="Phobius"/>
    </source>
</evidence>
<feature type="transmembrane region" description="Helical" evidence="7">
    <location>
        <begin position="292"/>
        <end position="313"/>
    </location>
</feature>
<evidence type="ECO:0000313" key="10">
    <source>
        <dbReference type="Proteomes" id="UP001162891"/>
    </source>
</evidence>
<keyword evidence="2" id="KW-1003">Cell membrane</keyword>
<feature type="transmembrane region" description="Helical" evidence="7">
    <location>
        <begin position="230"/>
        <end position="254"/>
    </location>
</feature>
<protein>
    <recommendedName>
        <fullName evidence="8">RDD domain-containing protein</fullName>
    </recommendedName>
</protein>
<name>A0ABN6MVS0_9BACT</name>
<evidence type="ECO:0000256" key="6">
    <source>
        <dbReference type="SAM" id="MobiDB-lite"/>
    </source>
</evidence>
<keyword evidence="5 7" id="KW-0472">Membrane</keyword>
<gene>
    <name evidence="9" type="ORF">AMOR_28090</name>
</gene>
<comment type="subcellular location">
    <subcellularLocation>
        <location evidence="1">Cell membrane</location>
        <topology evidence="1">Multi-pass membrane protein</topology>
    </subcellularLocation>
</comment>
<dbReference type="InterPro" id="IPR051791">
    <property type="entry name" value="Pra-immunoreactive"/>
</dbReference>
<reference evidence="10" key="1">
    <citation type="journal article" date="2022" name="Int. J. Syst. Evol. Microbiol.">
        <title>Anaeromyxobacter oryzae sp. nov., Anaeromyxobacter diazotrophicus sp. nov. and Anaeromyxobacter paludicola sp. nov., isolated from paddy soils.</title>
        <authorList>
            <person name="Itoh H."/>
            <person name="Xu Z."/>
            <person name="Mise K."/>
            <person name="Masuda Y."/>
            <person name="Ushijima N."/>
            <person name="Hayakawa C."/>
            <person name="Shiratori Y."/>
            <person name="Senoo K."/>
        </authorList>
    </citation>
    <scope>NUCLEOTIDE SEQUENCE [LARGE SCALE GENOMIC DNA]</scope>
    <source>
        <strain evidence="10">Red232</strain>
    </source>
</reference>
<dbReference type="EMBL" id="AP025591">
    <property type="protein sequence ID" value="BDG03813.1"/>
    <property type="molecule type" value="Genomic_DNA"/>
</dbReference>
<feature type="domain" description="RDD" evidence="8">
    <location>
        <begin position="190"/>
        <end position="323"/>
    </location>
</feature>
<dbReference type="InterPro" id="IPR010432">
    <property type="entry name" value="RDD"/>
</dbReference>
<accession>A0ABN6MVS0</accession>
<feature type="compositionally biased region" description="Low complexity" evidence="6">
    <location>
        <begin position="150"/>
        <end position="165"/>
    </location>
</feature>
<feature type="compositionally biased region" description="Low complexity" evidence="6">
    <location>
        <begin position="116"/>
        <end position="134"/>
    </location>
</feature>
<evidence type="ECO:0000256" key="5">
    <source>
        <dbReference type="ARBA" id="ARBA00023136"/>
    </source>
</evidence>
<evidence type="ECO:0000256" key="4">
    <source>
        <dbReference type="ARBA" id="ARBA00022989"/>
    </source>
</evidence>
<evidence type="ECO:0000259" key="8">
    <source>
        <dbReference type="Pfam" id="PF06271"/>
    </source>
</evidence>
<evidence type="ECO:0000256" key="1">
    <source>
        <dbReference type="ARBA" id="ARBA00004651"/>
    </source>
</evidence>
<dbReference type="PANTHER" id="PTHR36115">
    <property type="entry name" value="PROLINE-RICH ANTIGEN HOMOLOG-RELATED"/>
    <property type="match status" value="1"/>
</dbReference>